<evidence type="ECO:0000256" key="1">
    <source>
        <dbReference type="SAM" id="SignalP"/>
    </source>
</evidence>
<dbReference type="EMBL" id="QGKV02000649">
    <property type="protein sequence ID" value="KAF3577137.1"/>
    <property type="molecule type" value="Genomic_DNA"/>
</dbReference>
<accession>A0ABQ7DHU5</accession>
<evidence type="ECO:0008006" key="4">
    <source>
        <dbReference type="Google" id="ProtNLM"/>
    </source>
</evidence>
<name>A0ABQ7DHU5_BRACR</name>
<feature type="signal peptide" evidence="1">
    <location>
        <begin position="1"/>
        <end position="21"/>
    </location>
</feature>
<evidence type="ECO:0000313" key="2">
    <source>
        <dbReference type="EMBL" id="KAF3577137.1"/>
    </source>
</evidence>
<protein>
    <recommendedName>
        <fullName evidence="4">Secreted protein</fullName>
    </recommendedName>
</protein>
<evidence type="ECO:0000313" key="3">
    <source>
        <dbReference type="Proteomes" id="UP000266723"/>
    </source>
</evidence>
<organism evidence="2 3">
    <name type="scientific">Brassica cretica</name>
    <name type="common">Mustard</name>
    <dbReference type="NCBI Taxonomy" id="69181"/>
    <lineage>
        <taxon>Eukaryota</taxon>
        <taxon>Viridiplantae</taxon>
        <taxon>Streptophyta</taxon>
        <taxon>Embryophyta</taxon>
        <taxon>Tracheophyta</taxon>
        <taxon>Spermatophyta</taxon>
        <taxon>Magnoliopsida</taxon>
        <taxon>eudicotyledons</taxon>
        <taxon>Gunneridae</taxon>
        <taxon>Pentapetalae</taxon>
        <taxon>rosids</taxon>
        <taxon>malvids</taxon>
        <taxon>Brassicales</taxon>
        <taxon>Brassicaceae</taxon>
        <taxon>Brassiceae</taxon>
        <taxon>Brassica</taxon>
    </lineage>
</organism>
<keyword evidence="1" id="KW-0732">Signal</keyword>
<proteinExistence type="predicted"/>
<dbReference type="Proteomes" id="UP000266723">
    <property type="component" value="Unassembled WGS sequence"/>
</dbReference>
<gene>
    <name evidence="2" type="ORF">DY000_02031390</name>
</gene>
<reference evidence="2 3" key="1">
    <citation type="journal article" date="2020" name="BMC Genomics">
        <title>Intraspecific diversification of the crop wild relative Brassica cretica Lam. using demographic model selection.</title>
        <authorList>
            <person name="Kioukis A."/>
            <person name="Michalopoulou V.A."/>
            <person name="Briers L."/>
            <person name="Pirintsos S."/>
            <person name="Studholme D.J."/>
            <person name="Pavlidis P."/>
            <person name="Sarris P.F."/>
        </authorList>
    </citation>
    <scope>NUCLEOTIDE SEQUENCE [LARGE SCALE GENOMIC DNA]</scope>
    <source>
        <strain evidence="3">cv. PFS-1207/04</strain>
    </source>
</reference>
<keyword evidence="3" id="KW-1185">Reference proteome</keyword>
<sequence length="82" mass="9503">MPMKWVYVEVLVVLAVDCAEAFVQIPPRRGVNNVQRNEYEDKGVYYIHGACDKNDHEAWISHLSHHRDGAGRRSRLSFITHL</sequence>
<comment type="caution">
    <text evidence="2">The sequence shown here is derived from an EMBL/GenBank/DDBJ whole genome shotgun (WGS) entry which is preliminary data.</text>
</comment>
<feature type="chain" id="PRO_5046579399" description="Secreted protein" evidence="1">
    <location>
        <begin position="22"/>
        <end position="82"/>
    </location>
</feature>